<dbReference type="Proteomes" id="UP000004221">
    <property type="component" value="Unassembled WGS sequence"/>
</dbReference>
<protein>
    <recommendedName>
        <fullName evidence="3">RHS repeat-associated core domain-containing protein</fullName>
    </recommendedName>
</protein>
<proteinExistence type="predicted"/>
<evidence type="ECO:0000313" key="2">
    <source>
        <dbReference type="Proteomes" id="UP000004221"/>
    </source>
</evidence>
<dbReference type="AlphaFoldDB" id="I4EMS5"/>
<comment type="caution">
    <text evidence="1">The sequence shown here is derived from an EMBL/GenBank/DDBJ whole genome shotgun (WGS) entry which is preliminary data.</text>
</comment>
<dbReference type="NCBIfam" id="TIGR03696">
    <property type="entry name" value="Rhs_assc_core"/>
    <property type="match status" value="1"/>
</dbReference>
<accession>I4EMS5</accession>
<gene>
    <name evidence="1" type="ORF">NITHO_6480003</name>
</gene>
<reference evidence="1 2" key="1">
    <citation type="journal article" date="2012" name="ISME J.">
        <title>Nitrification expanded: discovery, physiology and genomics of a nitrite-oxidizing bacterium from the phylum Chloroflexi.</title>
        <authorList>
            <person name="Sorokin D.Y."/>
            <person name="Lucker S."/>
            <person name="Vejmelkova D."/>
            <person name="Kostrikina N.A."/>
            <person name="Kleerebezem R."/>
            <person name="Rijpstra W.I."/>
            <person name="Damste J.S."/>
            <person name="Le Paslier D."/>
            <person name="Muyzer G."/>
            <person name="Wagner M."/>
            <person name="van Loosdrecht M.C."/>
            <person name="Daims H."/>
        </authorList>
    </citation>
    <scope>NUCLEOTIDE SEQUENCE [LARGE SCALE GENOMIC DNA]</scope>
    <source>
        <strain evidence="2">none</strain>
    </source>
</reference>
<name>I4EMS5_9BACT</name>
<dbReference type="Gene3D" id="2.180.10.10">
    <property type="entry name" value="RHS repeat-associated core"/>
    <property type="match status" value="1"/>
</dbReference>
<dbReference type="EMBL" id="CAGS01000610">
    <property type="protein sequence ID" value="CCF85988.1"/>
    <property type="molecule type" value="Genomic_DNA"/>
</dbReference>
<keyword evidence="2" id="KW-1185">Reference proteome</keyword>
<evidence type="ECO:0000313" key="1">
    <source>
        <dbReference type="EMBL" id="CCF85988.1"/>
    </source>
</evidence>
<sequence>MKIGQRYYDPSLGRWTQQDLPGSLTSPMTLNRYVYVGNNPCNAIDPSGRQSAFQECQREGVIGADVGAAGGFVTGLFTGPGILATTAGGGALGAVTGCLYGVLEKITPPATQFPG</sequence>
<evidence type="ECO:0008006" key="3">
    <source>
        <dbReference type="Google" id="ProtNLM"/>
    </source>
</evidence>
<organism evidence="1 2">
    <name type="scientific">Nitrolancea hollandica Lb</name>
    <dbReference type="NCBI Taxonomy" id="1129897"/>
    <lineage>
        <taxon>Bacteria</taxon>
        <taxon>Pseudomonadati</taxon>
        <taxon>Thermomicrobiota</taxon>
        <taxon>Thermomicrobia</taxon>
        <taxon>Sphaerobacterales</taxon>
        <taxon>Sphaerobacterineae</taxon>
        <taxon>Sphaerobacteraceae</taxon>
        <taxon>Nitrolancea</taxon>
    </lineage>
</organism>
<dbReference type="InterPro" id="IPR022385">
    <property type="entry name" value="Rhs_assc_core"/>
</dbReference>